<dbReference type="InterPro" id="IPR019076">
    <property type="entry name" value="Spore_lipoprot_YhcN/YlaJ-like"/>
</dbReference>
<feature type="region of interest" description="Disordered" evidence="1">
    <location>
        <begin position="29"/>
        <end position="66"/>
    </location>
</feature>
<evidence type="ECO:0000313" key="3">
    <source>
        <dbReference type="EMBL" id="MCR6544445.1"/>
    </source>
</evidence>
<comment type="caution">
    <text evidence="3">The sequence shown here is derived from an EMBL/GenBank/DDBJ whole genome shotgun (WGS) entry which is preliminary data.</text>
</comment>
<evidence type="ECO:0000256" key="1">
    <source>
        <dbReference type="SAM" id="MobiDB-lite"/>
    </source>
</evidence>
<gene>
    <name evidence="3" type="ORF">NVS47_02775</name>
</gene>
<keyword evidence="2" id="KW-0732">Signal</keyword>
<dbReference type="InterPro" id="IPR014247">
    <property type="entry name" value="Spore_lipoprot_YhcN/YlaJ"/>
</dbReference>
<dbReference type="Proteomes" id="UP001524944">
    <property type="component" value="Unassembled WGS sequence"/>
</dbReference>
<feature type="compositionally biased region" description="Low complexity" evidence="1">
    <location>
        <begin position="32"/>
        <end position="51"/>
    </location>
</feature>
<organism evidence="3 4">
    <name type="scientific">Dehalobacterium formicoaceticum</name>
    <dbReference type="NCBI Taxonomy" id="51515"/>
    <lineage>
        <taxon>Bacteria</taxon>
        <taxon>Bacillati</taxon>
        <taxon>Bacillota</taxon>
        <taxon>Clostridia</taxon>
        <taxon>Eubacteriales</taxon>
        <taxon>Peptococcaceae</taxon>
        <taxon>Dehalobacterium</taxon>
    </lineage>
</organism>
<dbReference type="RefSeq" id="WP_089609919.1">
    <property type="nucleotide sequence ID" value="NZ_CP022121.1"/>
</dbReference>
<dbReference type="NCBIfam" id="TIGR02898">
    <property type="entry name" value="spore_YhcN_YlaJ"/>
    <property type="match status" value="1"/>
</dbReference>
<name>A0ABT1Y0R3_9FIRM</name>
<reference evidence="3 4" key="1">
    <citation type="submission" date="2022-08" db="EMBL/GenBank/DDBJ databases">
        <title>Proteogenomics of the novel Dehalobacterium formicoaceticum strain EZ94 highlights a key role of methyltransferases during anaerobic dichloromethane degradation.</title>
        <authorList>
            <person name="Wasmund K."/>
        </authorList>
    </citation>
    <scope>NUCLEOTIDE SEQUENCE [LARGE SCALE GENOMIC DNA]</scope>
    <source>
        <strain evidence="3 4">EZ94</strain>
    </source>
</reference>
<sequence>MKKNRLLVLMLALLVVLTLLVSACSTAKKPIPEQNTPNPAPQNNPADQRNNLPDQRNNGAMERTNDAQARADKLVRVCEGVSGVEEATVVISGNTCYVGLDVKGNLEKAETKKVENEVQNKVLAADSAVTRCVVSSDADTVSRLENIYQGIKNGTPLSTFGKELEEIGRRIMPDTKTENVRSR</sequence>
<evidence type="ECO:0000256" key="2">
    <source>
        <dbReference type="SAM" id="SignalP"/>
    </source>
</evidence>
<accession>A0ABT1Y0R3</accession>
<protein>
    <submittedName>
        <fullName evidence="3">YhcN/YlaJ family sporulation lipoprotein</fullName>
    </submittedName>
</protein>
<dbReference type="Pfam" id="PF09580">
    <property type="entry name" value="Spore_YhcN_YlaJ"/>
    <property type="match status" value="1"/>
</dbReference>
<proteinExistence type="predicted"/>
<dbReference type="PROSITE" id="PS51257">
    <property type="entry name" value="PROKAR_LIPOPROTEIN"/>
    <property type="match status" value="1"/>
</dbReference>
<keyword evidence="3" id="KW-0449">Lipoprotein</keyword>
<dbReference type="EMBL" id="JANPWE010000001">
    <property type="protein sequence ID" value="MCR6544445.1"/>
    <property type="molecule type" value="Genomic_DNA"/>
</dbReference>
<feature type="signal peptide" evidence="2">
    <location>
        <begin position="1"/>
        <end position="23"/>
    </location>
</feature>
<keyword evidence="4" id="KW-1185">Reference proteome</keyword>
<feature type="chain" id="PRO_5047215036" evidence="2">
    <location>
        <begin position="24"/>
        <end position="183"/>
    </location>
</feature>
<evidence type="ECO:0000313" key="4">
    <source>
        <dbReference type="Proteomes" id="UP001524944"/>
    </source>
</evidence>